<comment type="caution">
    <text evidence="1">The sequence shown here is derived from an EMBL/GenBank/DDBJ whole genome shotgun (WGS) entry which is preliminary data.</text>
</comment>
<evidence type="ECO:0008006" key="3">
    <source>
        <dbReference type="Google" id="ProtNLM"/>
    </source>
</evidence>
<keyword evidence="2" id="KW-1185">Reference proteome</keyword>
<gene>
    <name evidence="1" type="ORF">J1N35_044220</name>
</gene>
<organism evidence="1 2">
    <name type="scientific">Gossypium stocksii</name>
    <dbReference type="NCBI Taxonomy" id="47602"/>
    <lineage>
        <taxon>Eukaryota</taxon>
        <taxon>Viridiplantae</taxon>
        <taxon>Streptophyta</taxon>
        <taxon>Embryophyta</taxon>
        <taxon>Tracheophyta</taxon>
        <taxon>Spermatophyta</taxon>
        <taxon>Magnoliopsida</taxon>
        <taxon>eudicotyledons</taxon>
        <taxon>Gunneridae</taxon>
        <taxon>Pentapetalae</taxon>
        <taxon>rosids</taxon>
        <taxon>malvids</taxon>
        <taxon>Malvales</taxon>
        <taxon>Malvaceae</taxon>
        <taxon>Malvoideae</taxon>
        <taxon>Gossypium</taxon>
    </lineage>
</organism>
<evidence type="ECO:0000313" key="1">
    <source>
        <dbReference type="EMBL" id="KAH1032046.1"/>
    </source>
</evidence>
<name>A0A9D3ZFS5_9ROSI</name>
<evidence type="ECO:0000313" key="2">
    <source>
        <dbReference type="Proteomes" id="UP000828251"/>
    </source>
</evidence>
<dbReference type="AlphaFoldDB" id="A0A9D3ZFS5"/>
<dbReference type="Proteomes" id="UP000828251">
    <property type="component" value="Unassembled WGS sequence"/>
</dbReference>
<sequence>MHSSAKMLIVLLNPLLLNTRNRIGLPLLHSILMMMSWSGLIGCIEINNFPDGFTLQWLLSSVFDLVNWTHQKDSFAKLQQTSTVQDYRPRFEAITNHTMFLPPLFLVQCFITGLRSDIKMAVLIHRPTELEDAIGLAYLHEQRLVLEKGFVRPSLGAGEPLLSTPKLHPLTQASSSLSSSTQNLAKLSSGANVPFQRLSPGRAQGICYHCNEKYTWDNKCKSKPQLLLFDEDKQYSPVLESSPDSTVAENL</sequence>
<reference evidence="1 2" key="1">
    <citation type="journal article" date="2021" name="Plant Biotechnol. J.">
        <title>Multi-omics assisted identification of the key and species-specific regulatory components of drought-tolerant mechanisms in Gossypium stocksii.</title>
        <authorList>
            <person name="Yu D."/>
            <person name="Ke L."/>
            <person name="Zhang D."/>
            <person name="Wu Y."/>
            <person name="Sun Y."/>
            <person name="Mei J."/>
            <person name="Sun J."/>
            <person name="Sun Y."/>
        </authorList>
    </citation>
    <scope>NUCLEOTIDE SEQUENCE [LARGE SCALE GENOMIC DNA]</scope>
    <source>
        <strain evidence="2">cv. E1</strain>
        <tissue evidence="1">Leaf</tissue>
    </source>
</reference>
<accession>A0A9D3ZFS5</accession>
<proteinExistence type="predicted"/>
<dbReference type="EMBL" id="JAIQCV010000013">
    <property type="protein sequence ID" value="KAH1032046.1"/>
    <property type="molecule type" value="Genomic_DNA"/>
</dbReference>
<protein>
    <recommendedName>
        <fullName evidence="3">Retrotransposon gag domain-containing protein</fullName>
    </recommendedName>
</protein>
<dbReference type="OrthoDB" id="1749531at2759"/>